<evidence type="ECO:0008006" key="4">
    <source>
        <dbReference type="Google" id="ProtNLM"/>
    </source>
</evidence>
<dbReference type="AlphaFoldDB" id="A0A2N0B759"/>
<sequence length="280" mass="32165">MDKRVLNDLTRVLGDFKFLIQKKQFPILQFSGEKPPETAELVWKEEEWSSSSENDLKLESEGIQVRRPARAAERNFTCKLCGDRISAVRNFLVKGRKPILVLHYTGEIAPGRPAFTKTTPDQVFRTKDAEDLFDRMIRKQFGFGHREFYYQEYPACVFAHSKSNANDWKLRTEKCETQVKETIDSEKIRGIILLGTSAIAVYGKEKALEMMGRTLEFLPGIPMVVLRSPEAIAAVETKRKNFKGDKDSFEFETIKKEEVSIKESILSQLSLFQDKLKDAL</sequence>
<reference evidence="1" key="3">
    <citation type="submission" date="2023-10" db="EMBL/GenBank/DDBJ databases">
        <authorList>
            <person name="Picardeau M."/>
            <person name="Thibeaux R."/>
        </authorList>
    </citation>
    <scope>NUCLEOTIDE SEQUENCE</scope>
    <source>
        <strain evidence="1">ATI7-C-A5</strain>
    </source>
</reference>
<evidence type="ECO:0000313" key="3">
    <source>
        <dbReference type="Proteomes" id="UP000232122"/>
    </source>
</evidence>
<comment type="caution">
    <text evidence="2">The sequence shown here is derived from an EMBL/GenBank/DDBJ whole genome shotgun (WGS) entry which is preliminary data.</text>
</comment>
<dbReference type="Gene3D" id="3.40.470.10">
    <property type="entry name" value="Uracil-DNA glycosylase-like domain"/>
    <property type="match status" value="1"/>
</dbReference>
<evidence type="ECO:0000313" key="1">
    <source>
        <dbReference type="EMBL" id="MDV6236979.1"/>
    </source>
</evidence>
<gene>
    <name evidence="1" type="ORF">CH379_015215</name>
    <name evidence="2" type="ORF">CH379_13455</name>
</gene>
<accession>A0A2N0BK88</accession>
<keyword evidence="3" id="KW-1185">Reference proteome</keyword>
<evidence type="ECO:0000313" key="2">
    <source>
        <dbReference type="EMBL" id="PJZ92384.1"/>
    </source>
</evidence>
<dbReference type="EMBL" id="NPEF01000141">
    <property type="protein sequence ID" value="PJZ92384.1"/>
    <property type="molecule type" value="Genomic_DNA"/>
</dbReference>
<dbReference type="OrthoDB" id="341793at2"/>
<proteinExistence type="predicted"/>
<reference evidence="2" key="1">
    <citation type="submission" date="2017-07" db="EMBL/GenBank/DDBJ databases">
        <title>Leptospira spp. isolated from tropical soils.</title>
        <authorList>
            <person name="Thibeaux R."/>
            <person name="Iraola G."/>
            <person name="Ferres I."/>
            <person name="Bierque E."/>
            <person name="Girault D."/>
            <person name="Soupe-Gilbert M.-E."/>
            <person name="Picardeau M."/>
            <person name="Goarant C."/>
        </authorList>
    </citation>
    <scope>NUCLEOTIDE SEQUENCE [LARGE SCALE GENOMIC DNA]</scope>
    <source>
        <strain evidence="2">ATI7-C-A5</strain>
    </source>
</reference>
<name>A0A2N0B759_9LEPT</name>
<dbReference type="Proteomes" id="UP000232122">
    <property type="component" value="Unassembled WGS sequence"/>
</dbReference>
<dbReference type="InterPro" id="IPR036895">
    <property type="entry name" value="Uracil-DNA_glycosylase-like_sf"/>
</dbReference>
<reference evidence="1 3" key="2">
    <citation type="journal article" date="2018" name="Microb. Genom.">
        <title>Deciphering the unexplored Leptospira diversity from soils uncovers genomic evolution to virulence.</title>
        <authorList>
            <person name="Thibeaux R."/>
            <person name="Iraola G."/>
            <person name="Ferres I."/>
            <person name="Bierque E."/>
            <person name="Girault D."/>
            <person name="Soupe-Gilbert M.E."/>
            <person name="Picardeau M."/>
            <person name="Goarant C."/>
        </authorList>
    </citation>
    <scope>NUCLEOTIDE SEQUENCE [LARGE SCALE GENOMIC DNA]</scope>
    <source>
        <strain evidence="1 3">ATI7-C-A5</strain>
    </source>
</reference>
<organism evidence="2">
    <name type="scientific">Leptospira ellisii</name>
    <dbReference type="NCBI Taxonomy" id="2023197"/>
    <lineage>
        <taxon>Bacteria</taxon>
        <taxon>Pseudomonadati</taxon>
        <taxon>Spirochaetota</taxon>
        <taxon>Spirochaetia</taxon>
        <taxon>Leptospirales</taxon>
        <taxon>Leptospiraceae</taxon>
        <taxon>Leptospira</taxon>
    </lineage>
</organism>
<accession>A0A2N0B759</accession>
<dbReference type="RefSeq" id="WP_100747060.1">
    <property type="nucleotide sequence ID" value="NZ_NPEF02000018.1"/>
</dbReference>
<protein>
    <recommendedName>
        <fullName evidence="4">Uracil-DNA glycosylase-like domain-containing protein</fullName>
    </recommendedName>
</protein>
<dbReference type="EMBL" id="NPEF02000018">
    <property type="protein sequence ID" value="MDV6236979.1"/>
    <property type="molecule type" value="Genomic_DNA"/>
</dbReference>